<evidence type="ECO:0000313" key="4">
    <source>
        <dbReference type="EMBL" id="KLU83751.1"/>
    </source>
</evidence>
<dbReference type="PANTHER" id="PTHR24320:SF236">
    <property type="entry name" value="SHORT-CHAIN DEHYDROGENASE-RELATED"/>
    <property type="match status" value="1"/>
</dbReference>
<dbReference type="STRING" id="644358.A0A0C4DSC4"/>
<evidence type="ECO:0000313" key="5">
    <source>
        <dbReference type="EnsemblFungi" id="MAPG_02802T0"/>
    </source>
</evidence>
<gene>
    <name evidence="4" type="ORF">MAPG_02802</name>
</gene>
<dbReference type="EMBL" id="GL876967">
    <property type="protein sequence ID" value="KLU83751.1"/>
    <property type="molecule type" value="Genomic_DNA"/>
</dbReference>
<keyword evidence="2" id="KW-0521">NADP</keyword>
<proteinExistence type="inferred from homology"/>
<name>A0A0C4DSC4_MAGP6</name>
<evidence type="ECO:0000256" key="3">
    <source>
        <dbReference type="ARBA" id="ARBA00023002"/>
    </source>
</evidence>
<dbReference type="EMBL" id="ADBL01000681">
    <property type="status" value="NOT_ANNOTATED_CDS"/>
    <property type="molecule type" value="Genomic_DNA"/>
</dbReference>
<dbReference type="PANTHER" id="PTHR24320">
    <property type="entry name" value="RETINOL DEHYDROGENASE"/>
    <property type="match status" value="1"/>
</dbReference>
<comment type="similarity">
    <text evidence="1">Belongs to the short-chain dehydrogenases/reductases (SDR) family.</text>
</comment>
<evidence type="ECO:0000256" key="1">
    <source>
        <dbReference type="ARBA" id="ARBA00006484"/>
    </source>
</evidence>
<dbReference type="Gene3D" id="3.40.50.720">
    <property type="entry name" value="NAD(P)-binding Rossmann-like Domain"/>
    <property type="match status" value="1"/>
</dbReference>
<dbReference type="VEuPathDB" id="FungiDB:MAPG_02802"/>
<organism evidence="5 6">
    <name type="scientific">Magnaporthiopsis poae (strain ATCC 64411 / 73-15)</name>
    <name type="common">Kentucky bluegrass fungus</name>
    <name type="synonym">Magnaporthe poae</name>
    <dbReference type="NCBI Taxonomy" id="644358"/>
    <lineage>
        <taxon>Eukaryota</taxon>
        <taxon>Fungi</taxon>
        <taxon>Dikarya</taxon>
        <taxon>Ascomycota</taxon>
        <taxon>Pezizomycotina</taxon>
        <taxon>Sordariomycetes</taxon>
        <taxon>Sordariomycetidae</taxon>
        <taxon>Magnaporthales</taxon>
        <taxon>Magnaporthaceae</taxon>
        <taxon>Magnaporthiopsis</taxon>
    </lineage>
</organism>
<keyword evidence="6" id="KW-1185">Reference proteome</keyword>
<reference evidence="4" key="1">
    <citation type="submission" date="2010-05" db="EMBL/GenBank/DDBJ databases">
        <title>The Genome Sequence of Magnaporthe poae strain ATCC 64411.</title>
        <authorList>
            <consortium name="The Broad Institute Genome Sequencing Platform"/>
            <consortium name="Broad Institute Genome Sequencing Center for Infectious Disease"/>
            <person name="Ma L.-J."/>
            <person name="Dead R."/>
            <person name="Young S."/>
            <person name="Zeng Q."/>
            <person name="Koehrsen M."/>
            <person name="Alvarado L."/>
            <person name="Berlin A."/>
            <person name="Chapman S.B."/>
            <person name="Chen Z."/>
            <person name="Freedman E."/>
            <person name="Gellesch M."/>
            <person name="Goldberg J."/>
            <person name="Griggs A."/>
            <person name="Gujja S."/>
            <person name="Heilman E.R."/>
            <person name="Heiman D."/>
            <person name="Hepburn T."/>
            <person name="Howarth C."/>
            <person name="Jen D."/>
            <person name="Larson L."/>
            <person name="Mehta T."/>
            <person name="Neiman D."/>
            <person name="Pearson M."/>
            <person name="Roberts A."/>
            <person name="Saif S."/>
            <person name="Shea T."/>
            <person name="Shenoy N."/>
            <person name="Sisk P."/>
            <person name="Stolte C."/>
            <person name="Sykes S."/>
            <person name="Walk T."/>
            <person name="White J."/>
            <person name="Yandava C."/>
            <person name="Haas B."/>
            <person name="Nusbaum C."/>
            <person name="Birren B."/>
        </authorList>
    </citation>
    <scope>NUCLEOTIDE SEQUENCE</scope>
    <source>
        <strain evidence="4">ATCC 64411</strain>
    </source>
</reference>
<dbReference type="Pfam" id="PF00106">
    <property type="entry name" value="adh_short"/>
    <property type="match status" value="1"/>
</dbReference>
<keyword evidence="3" id="KW-0560">Oxidoreductase</keyword>
<dbReference type="Proteomes" id="UP000011715">
    <property type="component" value="Unassembled WGS sequence"/>
</dbReference>
<reference evidence="4" key="3">
    <citation type="submission" date="2011-03" db="EMBL/GenBank/DDBJ databases">
        <title>Annotation of Magnaporthe poae ATCC 64411.</title>
        <authorList>
            <person name="Ma L.-J."/>
            <person name="Dead R."/>
            <person name="Young S.K."/>
            <person name="Zeng Q."/>
            <person name="Gargeya S."/>
            <person name="Fitzgerald M."/>
            <person name="Haas B."/>
            <person name="Abouelleil A."/>
            <person name="Alvarado L."/>
            <person name="Arachchi H.M."/>
            <person name="Berlin A."/>
            <person name="Brown A."/>
            <person name="Chapman S.B."/>
            <person name="Chen Z."/>
            <person name="Dunbar C."/>
            <person name="Freedman E."/>
            <person name="Gearin G."/>
            <person name="Gellesch M."/>
            <person name="Goldberg J."/>
            <person name="Griggs A."/>
            <person name="Gujja S."/>
            <person name="Heiman D."/>
            <person name="Howarth C."/>
            <person name="Larson L."/>
            <person name="Lui A."/>
            <person name="MacDonald P.J.P."/>
            <person name="Mehta T."/>
            <person name="Montmayeur A."/>
            <person name="Murphy C."/>
            <person name="Neiman D."/>
            <person name="Pearson M."/>
            <person name="Priest M."/>
            <person name="Roberts A."/>
            <person name="Saif S."/>
            <person name="Shea T."/>
            <person name="Shenoy N."/>
            <person name="Sisk P."/>
            <person name="Stolte C."/>
            <person name="Sykes S."/>
            <person name="Yandava C."/>
            <person name="Wortman J."/>
            <person name="Nusbaum C."/>
            <person name="Birren B."/>
        </authorList>
    </citation>
    <scope>NUCLEOTIDE SEQUENCE</scope>
    <source>
        <strain evidence="4">ATCC 64411</strain>
    </source>
</reference>
<dbReference type="EnsemblFungi" id="MAPG_02802T0">
    <property type="protein sequence ID" value="MAPG_02802T0"/>
    <property type="gene ID" value="MAPG_02802"/>
</dbReference>
<evidence type="ECO:0000256" key="2">
    <source>
        <dbReference type="ARBA" id="ARBA00022857"/>
    </source>
</evidence>
<evidence type="ECO:0008006" key="7">
    <source>
        <dbReference type="Google" id="ProtNLM"/>
    </source>
</evidence>
<accession>A0A0C4DSC4</accession>
<dbReference type="OrthoDB" id="191139at2759"/>
<protein>
    <recommendedName>
        <fullName evidence="7">Short-chain dehydrogenase</fullName>
    </recommendedName>
</protein>
<reference evidence="6" key="2">
    <citation type="submission" date="2010-05" db="EMBL/GenBank/DDBJ databases">
        <title>The genome sequence of Magnaporthe poae strain ATCC 64411.</title>
        <authorList>
            <person name="Ma L.-J."/>
            <person name="Dead R."/>
            <person name="Young S."/>
            <person name="Zeng Q."/>
            <person name="Koehrsen M."/>
            <person name="Alvarado L."/>
            <person name="Berlin A."/>
            <person name="Chapman S.B."/>
            <person name="Chen Z."/>
            <person name="Freedman E."/>
            <person name="Gellesch M."/>
            <person name="Goldberg J."/>
            <person name="Griggs A."/>
            <person name="Gujja S."/>
            <person name="Heilman E.R."/>
            <person name="Heiman D."/>
            <person name="Hepburn T."/>
            <person name="Howarth C."/>
            <person name="Jen D."/>
            <person name="Larson L."/>
            <person name="Mehta T."/>
            <person name="Neiman D."/>
            <person name="Pearson M."/>
            <person name="Roberts A."/>
            <person name="Saif S."/>
            <person name="Shea T."/>
            <person name="Shenoy N."/>
            <person name="Sisk P."/>
            <person name="Stolte C."/>
            <person name="Sykes S."/>
            <person name="Walk T."/>
            <person name="White J."/>
            <person name="Yandava C."/>
            <person name="Haas B."/>
            <person name="Nusbaum C."/>
            <person name="Birren B."/>
        </authorList>
    </citation>
    <scope>NUCLEOTIDE SEQUENCE [LARGE SCALE GENOMIC DNA]</scope>
    <source>
        <strain evidence="6">ATCC 64411 / 73-15</strain>
    </source>
</reference>
<dbReference type="InterPro" id="IPR036291">
    <property type="entry name" value="NAD(P)-bd_dom_sf"/>
</dbReference>
<dbReference type="GO" id="GO:0016491">
    <property type="term" value="F:oxidoreductase activity"/>
    <property type="evidence" value="ECO:0007669"/>
    <property type="project" value="UniProtKB-KW"/>
</dbReference>
<dbReference type="InterPro" id="IPR002347">
    <property type="entry name" value="SDR_fam"/>
</dbReference>
<sequence>MLNFRRQLRATFPPKAEFTDAHVGDLTGKVYIVTGANTGIGLEVAKILYGAGGRVYIAGRSEAKCKAAIEAIKATHPPTSSGTATFLHLDLADLSTIKATAAAFLAAESRLDVLFNNAGVMGPPPELKTAQGLDLQLGTNCVGHFLLAKLLTPLLVSTAASTSSSSPNSSSVRVVWVSSSAAELLSPSGGGLDIENLNYEKKNESKEKRYAISKAGNYLHACEYARRVRDQGVVSVAVHPGVLETDLTRHMGAVMTKLLSWTVQYPAVYGAYTELFAGLSPEVGIERSGEWVAPWGRFDTMREDIVQASKHVEEGGTGIGLKFWEWSEEQVKPYL</sequence>
<dbReference type="PRINTS" id="PR00081">
    <property type="entry name" value="GDHRDH"/>
</dbReference>
<dbReference type="AlphaFoldDB" id="A0A0C4DSC4"/>
<dbReference type="SUPFAM" id="SSF51735">
    <property type="entry name" value="NAD(P)-binding Rossmann-fold domains"/>
    <property type="match status" value="1"/>
</dbReference>
<reference evidence="5" key="5">
    <citation type="submission" date="2015-06" db="UniProtKB">
        <authorList>
            <consortium name="EnsemblFungi"/>
        </authorList>
    </citation>
    <scope>IDENTIFICATION</scope>
    <source>
        <strain evidence="5">ATCC 64411</strain>
    </source>
</reference>
<reference evidence="5" key="4">
    <citation type="journal article" date="2015" name="G3 (Bethesda)">
        <title>Genome sequences of three phytopathogenic species of the Magnaporthaceae family of fungi.</title>
        <authorList>
            <person name="Okagaki L.H."/>
            <person name="Nunes C.C."/>
            <person name="Sailsbery J."/>
            <person name="Clay B."/>
            <person name="Brown D."/>
            <person name="John T."/>
            <person name="Oh Y."/>
            <person name="Young N."/>
            <person name="Fitzgerald M."/>
            <person name="Haas B.J."/>
            <person name="Zeng Q."/>
            <person name="Young S."/>
            <person name="Adiconis X."/>
            <person name="Fan L."/>
            <person name="Levin J.Z."/>
            <person name="Mitchell T.K."/>
            <person name="Okubara P.A."/>
            <person name="Farman M.L."/>
            <person name="Kohn L.M."/>
            <person name="Birren B."/>
            <person name="Ma L.-J."/>
            <person name="Dean R.A."/>
        </authorList>
    </citation>
    <scope>NUCLEOTIDE SEQUENCE</scope>
    <source>
        <strain evidence="5">ATCC 64411 / 73-15</strain>
    </source>
</reference>
<dbReference type="OMA" id="FHSTEFA"/>
<dbReference type="eggNOG" id="KOG1208">
    <property type="taxonomic scope" value="Eukaryota"/>
</dbReference>
<evidence type="ECO:0000313" key="6">
    <source>
        <dbReference type="Proteomes" id="UP000011715"/>
    </source>
</evidence>